<dbReference type="KEGG" id="scm:SCHCO_02633980"/>
<dbReference type="VEuPathDB" id="FungiDB:SCHCODRAFT_02633980"/>
<dbReference type="OrthoDB" id="3262732at2759"/>
<feature type="region of interest" description="Disordered" evidence="1">
    <location>
        <begin position="31"/>
        <end position="51"/>
    </location>
</feature>
<protein>
    <submittedName>
        <fullName evidence="2">Expressed protein</fullName>
    </submittedName>
</protein>
<dbReference type="AlphaFoldDB" id="D8QBN4"/>
<feature type="compositionally biased region" description="Basic and acidic residues" evidence="1">
    <location>
        <begin position="31"/>
        <end position="50"/>
    </location>
</feature>
<dbReference type="Proteomes" id="UP000007431">
    <property type="component" value="Unassembled WGS sequence"/>
</dbReference>
<gene>
    <name evidence="2" type="ORF">SCHCODRAFT_85706</name>
</gene>
<sequence>MTLATPEARAQYSHQLAMYTLRQFVEARKSLDLDRDAKRKLPPSHARDPRAMQALQNERAALKGTRQVRATS</sequence>
<keyword evidence="3" id="KW-1185">Reference proteome</keyword>
<proteinExistence type="predicted"/>
<evidence type="ECO:0000313" key="3">
    <source>
        <dbReference type="Proteomes" id="UP000007431"/>
    </source>
</evidence>
<dbReference type="RefSeq" id="XP_003029288.1">
    <property type="nucleotide sequence ID" value="XM_003029242.1"/>
</dbReference>
<dbReference type="GeneID" id="9594038"/>
<dbReference type="EMBL" id="GL377309">
    <property type="protein sequence ID" value="EFI94385.1"/>
    <property type="molecule type" value="Genomic_DNA"/>
</dbReference>
<reference evidence="2 3" key="1">
    <citation type="journal article" date="2010" name="Nat. Biotechnol.">
        <title>Genome sequence of the model mushroom Schizophyllum commune.</title>
        <authorList>
            <person name="Ohm R.A."/>
            <person name="de Jong J.F."/>
            <person name="Lugones L.G."/>
            <person name="Aerts A."/>
            <person name="Kothe E."/>
            <person name="Stajich J.E."/>
            <person name="de Vries R.P."/>
            <person name="Record E."/>
            <person name="Levasseur A."/>
            <person name="Baker S.E."/>
            <person name="Bartholomew K.A."/>
            <person name="Coutinho P.M."/>
            <person name="Erdmann S."/>
            <person name="Fowler T.J."/>
            <person name="Gathman A.C."/>
            <person name="Lombard V."/>
            <person name="Henrissat B."/>
            <person name="Knabe N."/>
            <person name="Kuees U."/>
            <person name="Lilly W.W."/>
            <person name="Lindquist E."/>
            <person name="Lucas S."/>
            <person name="Magnuson J.K."/>
            <person name="Piumi F."/>
            <person name="Raudaskoski M."/>
            <person name="Salamov A."/>
            <person name="Schmutz J."/>
            <person name="Schwarze F.W.M.R."/>
            <person name="vanKuyk P.A."/>
            <person name="Horton J.S."/>
            <person name="Grigoriev I.V."/>
            <person name="Woesten H.A.B."/>
        </authorList>
    </citation>
    <scope>NUCLEOTIDE SEQUENCE [LARGE SCALE GENOMIC DNA]</scope>
    <source>
        <strain evidence="3">H4-8 / FGSC 9210</strain>
    </source>
</reference>
<evidence type="ECO:0000256" key="1">
    <source>
        <dbReference type="SAM" id="MobiDB-lite"/>
    </source>
</evidence>
<accession>D8QBN4</accession>
<name>D8QBN4_SCHCM</name>
<organism evidence="3">
    <name type="scientific">Schizophyllum commune (strain H4-8 / FGSC 9210)</name>
    <name type="common">Split gill fungus</name>
    <dbReference type="NCBI Taxonomy" id="578458"/>
    <lineage>
        <taxon>Eukaryota</taxon>
        <taxon>Fungi</taxon>
        <taxon>Dikarya</taxon>
        <taxon>Basidiomycota</taxon>
        <taxon>Agaricomycotina</taxon>
        <taxon>Agaricomycetes</taxon>
        <taxon>Agaricomycetidae</taxon>
        <taxon>Agaricales</taxon>
        <taxon>Schizophyllaceae</taxon>
        <taxon>Schizophyllum</taxon>
    </lineage>
</organism>
<dbReference type="HOGENOM" id="CLU_2723624_0_0_1"/>
<dbReference type="InParanoid" id="D8QBN4"/>
<evidence type="ECO:0000313" key="2">
    <source>
        <dbReference type="EMBL" id="EFI94385.1"/>
    </source>
</evidence>